<dbReference type="InterPro" id="IPR043502">
    <property type="entry name" value="DNA/RNA_pol_sf"/>
</dbReference>
<proteinExistence type="predicted"/>
<accession>A0A5J4UJG1</accession>
<dbReference type="InterPro" id="IPR052055">
    <property type="entry name" value="Hepadnavirus_pol/RT"/>
</dbReference>
<comment type="caution">
    <text evidence="2">The sequence shown here is derived from an EMBL/GenBank/DDBJ whole genome shotgun (WGS) entry which is preliminary data.</text>
</comment>
<dbReference type="EMBL" id="SNRW01015638">
    <property type="protein sequence ID" value="KAA6370191.1"/>
    <property type="molecule type" value="Genomic_DNA"/>
</dbReference>
<dbReference type="Pfam" id="PF00078">
    <property type="entry name" value="RVT_1"/>
    <property type="match status" value="1"/>
</dbReference>
<dbReference type="Proteomes" id="UP000324800">
    <property type="component" value="Unassembled WGS sequence"/>
</dbReference>
<organism evidence="2 3">
    <name type="scientific">Streblomastix strix</name>
    <dbReference type="NCBI Taxonomy" id="222440"/>
    <lineage>
        <taxon>Eukaryota</taxon>
        <taxon>Metamonada</taxon>
        <taxon>Preaxostyla</taxon>
        <taxon>Oxymonadida</taxon>
        <taxon>Streblomastigidae</taxon>
        <taxon>Streblomastix</taxon>
    </lineage>
</organism>
<dbReference type="InterPro" id="IPR043128">
    <property type="entry name" value="Rev_trsase/Diguanyl_cyclase"/>
</dbReference>
<dbReference type="Gene3D" id="3.30.70.270">
    <property type="match status" value="1"/>
</dbReference>
<dbReference type="InterPro" id="IPR036397">
    <property type="entry name" value="RNaseH_sf"/>
</dbReference>
<dbReference type="AlphaFoldDB" id="A0A5J4UJG1"/>
<dbReference type="PANTHER" id="PTHR33050:SF7">
    <property type="entry name" value="RIBONUCLEASE H"/>
    <property type="match status" value="1"/>
</dbReference>
<dbReference type="GO" id="GO:0003676">
    <property type="term" value="F:nucleic acid binding"/>
    <property type="evidence" value="ECO:0007669"/>
    <property type="project" value="InterPro"/>
</dbReference>
<dbReference type="InterPro" id="IPR000477">
    <property type="entry name" value="RT_dom"/>
</dbReference>
<protein>
    <submittedName>
        <fullName evidence="2">Putative Transposon Ty3-I Gag-Pol polyprotein</fullName>
    </submittedName>
</protein>
<reference evidence="2 3" key="1">
    <citation type="submission" date="2019-03" db="EMBL/GenBank/DDBJ databases">
        <title>Single cell metagenomics reveals metabolic interactions within the superorganism composed of flagellate Streblomastix strix and complex community of Bacteroidetes bacteria on its surface.</title>
        <authorList>
            <person name="Treitli S.C."/>
            <person name="Kolisko M."/>
            <person name="Husnik F."/>
            <person name="Keeling P."/>
            <person name="Hampl V."/>
        </authorList>
    </citation>
    <scope>NUCLEOTIDE SEQUENCE [LARGE SCALE GENOMIC DNA]</scope>
    <source>
        <strain evidence="2">ST1C</strain>
    </source>
</reference>
<feature type="domain" description="Reverse transcriptase" evidence="1">
    <location>
        <begin position="107"/>
        <end position="299"/>
    </location>
</feature>
<dbReference type="PROSITE" id="PS50878">
    <property type="entry name" value="RT_POL"/>
    <property type="match status" value="1"/>
</dbReference>
<dbReference type="OrthoDB" id="420169at2759"/>
<dbReference type="PANTHER" id="PTHR33050">
    <property type="entry name" value="REVERSE TRANSCRIPTASE DOMAIN-CONTAINING PROTEIN"/>
    <property type="match status" value="1"/>
</dbReference>
<evidence type="ECO:0000259" key="1">
    <source>
        <dbReference type="PROSITE" id="PS50878"/>
    </source>
</evidence>
<dbReference type="SUPFAM" id="SSF56672">
    <property type="entry name" value="DNA/RNA polymerases"/>
    <property type="match status" value="1"/>
</dbReference>
<gene>
    <name evidence="2" type="ORF">EZS28_034282</name>
</gene>
<name>A0A5J4UJG1_9EUKA</name>
<evidence type="ECO:0000313" key="3">
    <source>
        <dbReference type="Proteomes" id="UP000324800"/>
    </source>
</evidence>
<dbReference type="Gene3D" id="3.10.10.10">
    <property type="entry name" value="HIV Type 1 Reverse Transcriptase, subunit A, domain 1"/>
    <property type="match status" value="1"/>
</dbReference>
<dbReference type="Gene3D" id="3.30.420.10">
    <property type="entry name" value="Ribonuclease H-like superfamily/Ribonuclease H"/>
    <property type="match status" value="1"/>
</dbReference>
<sequence>MRLQLTRWSNQLSEIRQTVGLCTTPKEGTLPLEDMNLSNAAVPDRLIARIQQWDQIGGAKNILIGAQPSWTTPQAPLLLQSLKQPRQFKGTQEQMIEYQNQLTEELTQGIGKESMKIKVYNPTFLVSRSDGRPRKILDCRKLNSITQQVHFKMEGIQELKQIIEQGDFTTTLDMKNAFHHIKVNQKLQTFFGFKFQNRSYCYVGLPFGWKRSPFIFSKTLSIAIRAIRKQWSVKIQSYMDDIILLHKSKEYLKQNTKEIMIFLQDLGWKFNTCTMEVQMTPERRRMMKKNLKDWIAKTNVKQIVRIKSLASLIGEINFIRVQFPAISLWMNSLNHLKTKAVSKGTWKGQVQLNNQIQGNLQAILSMVKLNKPLSLKELTPDTVLTTDASEEGWGMTLVKNQSQIWDAGEWQKCWHLTSSNQRELAAVLVSLRIWSPYMLNQRIKCILLQTDNSTAEFCIRRWRAASAIVHLVRQIHLLLQELNIRIMTIHIPGKENTTADALSRLSWLGDYKIKEEFLLPALTAINFSPTLDAFALRTMKHCRRYCSPQDDRRAVARDAFSIAWTNEALLLHIPIGAIPKVIQKLKRDGAIAALILPSWVLMKYKAMIPQILNQKTLGPSELMLEEGKLMRMLEQKLPPGIIEIVLINTLKENNYTESSQHNPDLDNQLQMN</sequence>
<dbReference type="CDD" id="cd09275">
    <property type="entry name" value="RNase_HI_RT_DIRS1"/>
    <property type="match status" value="1"/>
</dbReference>
<evidence type="ECO:0000313" key="2">
    <source>
        <dbReference type="EMBL" id="KAA6370191.1"/>
    </source>
</evidence>